<feature type="domain" description="Multidrug resistance protein MdtA-like barrel-sandwich hybrid" evidence="2">
    <location>
        <begin position="79"/>
        <end position="200"/>
    </location>
</feature>
<evidence type="ECO:0000259" key="2">
    <source>
        <dbReference type="Pfam" id="PF25917"/>
    </source>
</evidence>
<dbReference type="Gene3D" id="2.40.30.170">
    <property type="match status" value="1"/>
</dbReference>
<dbReference type="STRING" id="1515439.SAMN06265784_10753"/>
<sequence>MIERKPMTKRMTKRMLIMLICVGLLLAALVGFNLFRAHMFAKFMAANTAPPATVSAVVVHYQTWQPQLAAVGSLRAVRGVDVTTEVAGLVREVAFASGQEAKAGQILVRLNADSDIALLQSLQAAAELAQTVYDRDRAQYDIKAIAKAQLDADAADLKGKKAQVAQQAALVDKKTIRAPFAGRLGITTVNPGQYLNPGDAIVTLQAIDPIYADFSVPQQQLGQLAIGATVAVDTNAYSGQTFTGKIQSVSPKVDSATRNVQIEASVDNHERKLLPGMYANVKIDSGAEQRYLTLPQTAITYNPYGATVFVVKPGTQPNAQGKTLPVAQQVFVTPGPTRGDQVAILKGVGDGTQVVTSGQIKLKNGTPLIINNSVQPADSPNPTPQEQ</sequence>
<accession>A0A1X7LM30</accession>
<dbReference type="InterPro" id="IPR006143">
    <property type="entry name" value="RND_pump_MFP"/>
</dbReference>
<proteinExistence type="inferred from homology"/>
<dbReference type="PANTHER" id="PTHR30469:SF11">
    <property type="entry name" value="BLL4320 PROTEIN"/>
    <property type="match status" value="1"/>
</dbReference>
<dbReference type="GO" id="GO:0015562">
    <property type="term" value="F:efflux transmembrane transporter activity"/>
    <property type="evidence" value="ECO:0007669"/>
    <property type="project" value="TreeGrafter"/>
</dbReference>
<name>A0A1X7LM30_9BURK</name>
<evidence type="ECO:0000313" key="4">
    <source>
        <dbReference type="EMBL" id="SMG54948.1"/>
    </source>
</evidence>
<dbReference type="FunFam" id="2.40.30.170:FF:000010">
    <property type="entry name" value="Efflux RND transporter periplasmic adaptor subunit"/>
    <property type="match status" value="1"/>
</dbReference>
<dbReference type="SUPFAM" id="SSF111369">
    <property type="entry name" value="HlyD-like secretion proteins"/>
    <property type="match status" value="1"/>
</dbReference>
<dbReference type="OrthoDB" id="9784484at2"/>
<dbReference type="Gene3D" id="1.10.287.470">
    <property type="entry name" value="Helix hairpin bin"/>
    <property type="match status" value="1"/>
</dbReference>
<keyword evidence="5" id="KW-1185">Reference proteome</keyword>
<organism evidence="4 5">
    <name type="scientific">Paraburkholderia susongensis</name>
    <dbReference type="NCBI Taxonomy" id="1515439"/>
    <lineage>
        <taxon>Bacteria</taxon>
        <taxon>Pseudomonadati</taxon>
        <taxon>Pseudomonadota</taxon>
        <taxon>Betaproteobacteria</taxon>
        <taxon>Burkholderiales</taxon>
        <taxon>Burkholderiaceae</taxon>
        <taxon>Paraburkholderia</taxon>
    </lineage>
</organism>
<gene>
    <name evidence="4" type="ORF">SAMN06265784_10753</name>
</gene>
<dbReference type="Gene3D" id="2.40.50.100">
    <property type="match status" value="1"/>
</dbReference>
<dbReference type="Pfam" id="PF25954">
    <property type="entry name" value="Beta-barrel_RND_2"/>
    <property type="match status" value="1"/>
</dbReference>
<feature type="domain" description="CusB-like beta-barrel" evidence="3">
    <location>
        <begin position="212"/>
        <end position="285"/>
    </location>
</feature>
<reference evidence="5" key="1">
    <citation type="submission" date="2017-04" db="EMBL/GenBank/DDBJ databases">
        <authorList>
            <person name="Varghese N."/>
            <person name="Submissions S."/>
        </authorList>
    </citation>
    <scope>NUCLEOTIDE SEQUENCE [LARGE SCALE GENOMIC DNA]</scope>
    <source>
        <strain evidence="5">LMG 29540</strain>
    </source>
</reference>
<dbReference type="Pfam" id="PF25917">
    <property type="entry name" value="BSH_RND"/>
    <property type="match status" value="1"/>
</dbReference>
<evidence type="ECO:0000313" key="5">
    <source>
        <dbReference type="Proteomes" id="UP000193228"/>
    </source>
</evidence>
<dbReference type="AlphaFoldDB" id="A0A1X7LM30"/>
<protein>
    <submittedName>
        <fullName evidence="4">Membrane fusion protein, multidrug efflux system</fullName>
    </submittedName>
</protein>
<evidence type="ECO:0000259" key="3">
    <source>
        <dbReference type="Pfam" id="PF25954"/>
    </source>
</evidence>
<dbReference type="InterPro" id="IPR058625">
    <property type="entry name" value="MdtA-like_BSH"/>
</dbReference>
<dbReference type="Gene3D" id="2.40.420.20">
    <property type="match status" value="1"/>
</dbReference>
<evidence type="ECO:0000256" key="1">
    <source>
        <dbReference type="ARBA" id="ARBA00009477"/>
    </source>
</evidence>
<dbReference type="PANTHER" id="PTHR30469">
    <property type="entry name" value="MULTIDRUG RESISTANCE PROTEIN MDTA"/>
    <property type="match status" value="1"/>
</dbReference>
<dbReference type="RefSeq" id="WP_085486632.1">
    <property type="nucleotide sequence ID" value="NZ_FXAT01000007.1"/>
</dbReference>
<dbReference type="EMBL" id="FXAT01000007">
    <property type="protein sequence ID" value="SMG54948.1"/>
    <property type="molecule type" value="Genomic_DNA"/>
</dbReference>
<dbReference type="NCBIfam" id="TIGR01730">
    <property type="entry name" value="RND_mfp"/>
    <property type="match status" value="1"/>
</dbReference>
<dbReference type="InterPro" id="IPR058792">
    <property type="entry name" value="Beta-barrel_RND_2"/>
</dbReference>
<comment type="similarity">
    <text evidence="1">Belongs to the membrane fusion protein (MFP) (TC 8.A.1) family.</text>
</comment>
<dbReference type="Proteomes" id="UP000193228">
    <property type="component" value="Unassembled WGS sequence"/>
</dbReference>
<dbReference type="GO" id="GO:1990281">
    <property type="term" value="C:efflux pump complex"/>
    <property type="evidence" value="ECO:0007669"/>
    <property type="project" value="TreeGrafter"/>
</dbReference>